<evidence type="ECO:0000313" key="1">
    <source>
        <dbReference type="EMBL" id="KPL10630.1"/>
    </source>
</evidence>
<proteinExistence type="predicted"/>
<organism evidence="1 2">
    <name type="scientific">candidate division TA06 bacterium SM1_40</name>
    <dbReference type="NCBI Taxonomy" id="1703773"/>
    <lineage>
        <taxon>Bacteria</taxon>
        <taxon>Bacteria division TA06</taxon>
    </lineage>
</organism>
<gene>
    <name evidence="1" type="ORF">AMJ71_02575</name>
</gene>
<evidence type="ECO:0008006" key="3">
    <source>
        <dbReference type="Google" id="ProtNLM"/>
    </source>
</evidence>
<dbReference type="AlphaFoldDB" id="A0A0S8JLM5"/>
<reference evidence="1 2" key="1">
    <citation type="journal article" date="2015" name="Microbiome">
        <title>Genomic resolution of linkages in carbon, nitrogen, and sulfur cycling among widespread estuary sediment bacteria.</title>
        <authorList>
            <person name="Baker B.J."/>
            <person name="Lazar C.S."/>
            <person name="Teske A.P."/>
            <person name="Dick G.J."/>
        </authorList>
    </citation>
    <scope>NUCLEOTIDE SEQUENCE [LARGE SCALE GENOMIC DNA]</scope>
    <source>
        <strain evidence="1">SM1_40</strain>
    </source>
</reference>
<feature type="non-terminal residue" evidence="1">
    <location>
        <position position="1"/>
    </location>
</feature>
<dbReference type="EMBL" id="LJVA01000017">
    <property type="protein sequence ID" value="KPL10630.1"/>
    <property type="molecule type" value="Genomic_DNA"/>
</dbReference>
<sequence length="140" mass="14924">SQNSGLVSGTIGDWSNALLIDESQERAWIGTVWGLSCLSFIPPFPRPDGLASVRAYPNPFVPSLGHRIVHFASLPEDAEVCIFGLGGELVWESGRGAVSNGEISWSVVNSRGKEVAGGIYIYLVRVAGGEVRTGRVAVVR</sequence>
<accession>A0A0S8JLM5</accession>
<protein>
    <recommendedName>
        <fullName evidence="3">Secretion system C-terminal sorting domain-containing protein</fullName>
    </recommendedName>
</protein>
<comment type="caution">
    <text evidence="1">The sequence shown here is derived from an EMBL/GenBank/DDBJ whole genome shotgun (WGS) entry which is preliminary data.</text>
</comment>
<name>A0A0S8JLM5_UNCT6</name>
<dbReference type="Proteomes" id="UP000051035">
    <property type="component" value="Unassembled WGS sequence"/>
</dbReference>
<evidence type="ECO:0000313" key="2">
    <source>
        <dbReference type="Proteomes" id="UP000051035"/>
    </source>
</evidence>